<name>W4LJW7_ENTF1</name>
<evidence type="ECO:0000313" key="3">
    <source>
        <dbReference type="Proteomes" id="UP000019141"/>
    </source>
</evidence>
<feature type="region of interest" description="Disordered" evidence="1">
    <location>
        <begin position="1"/>
        <end position="25"/>
    </location>
</feature>
<dbReference type="HOGENOM" id="CLU_2895585_0_0_7"/>
<dbReference type="AlphaFoldDB" id="W4LJW7"/>
<reference evidence="2 3" key="1">
    <citation type="journal article" date="2014" name="Nature">
        <title>An environmental bacterial taxon with a large and distinct metabolic repertoire.</title>
        <authorList>
            <person name="Wilson M.C."/>
            <person name="Mori T."/>
            <person name="Ruckert C."/>
            <person name="Uria A.R."/>
            <person name="Helf M.J."/>
            <person name="Takada K."/>
            <person name="Gernert C."/>
            <person name="Steffens U.A."/>
            <person name="Heycke N."/>
            <person name="Schmitt S."/>
            <person name="Rinke C."/>
            <person name="Helfrich E.J."/>
            <person name="Brachmann A.O."/>
            <person name="Gurgui C."/>
            <person name="Wakimoto T."/>
            <person name="Kracht M."/>
            <person name="Crusemann M."/>
            <person name="Hentschel U."/>
            <person name="Abe I."/>
            <person name="Matsunaga S."/>
            <person name="Kalinowski J."/>
            <person name="Takeyama H."/>
            <person name="Piel J."/>
        </authorList>
    </citation>
    <scope>NUCLEOTIDE SEQUENCE [LARGE SCALE GENOMIC DNA]</scope>
    <source>
        <strain evidence="3">TSY1</strain>
    </source>
</reference>
<sequence length="62" mass="7194">MAEKTVAMPDNEEMVTQPEGTRTRERYVATPVDIYDMLSRTRLKVTPSPRFYGPRTPVLRHT</sequence>
<dbReference type="EMBL" id="AZHW01000596">
    <property type="protein sequence ID" value="ETW97995.1"/>
    <property type="molecule type" value="Genomic_DNA"/>
</dbReference>
<protein>
    <submittedName>
        <fullName evidence="2">Uncharacterized protein</fullName>
    </submittedName>
</protein>
<gene>
    <name evidence="2" type="ORF">ETSY1_20605</name>
</gene>
<comment type="caution">
    <text evidence="2">The sequence shown here is derived from an EMBL/GenBank/DDBJ whole genome shotgun (WGS) entry which is preliminary data.</text>
</comment>
<evidence type="ECO:0000256" key="1">
    <source>
        <dbReference type="SAM" id="MobiDB-lite"/>
    </source>
</evidence>
<proteinExistence type="predicted"/>
<organism evidence="2 3">
    <name type="scientific">Entotheonella factor</name>
    <dbReference type="NCBI Taxonomy" id="1429438"/>
    <lineage>
        <taxon>Bacteria</taxon>
        <taxon>Pseudomonadati</taxon>
        <taxon>Nitrospinota/Tectimicrobiota group</taxon>
        <taxon>Candidatus Tectimicrobiota</taxon>
        <taxon>Candidatus Entotheonellia</taxon>
        <taxon>Candidatus Entotheonellales</taxon>
        <taxon>Candidatus Entotheonellaceae</taxon>
        <taxon>Candidatus Entotheonella</taxon>
    </lineage>
</organism>
<evidence type="ECO:0000313" key="2">
    <source>
        <dbReference type="EMBL" id="ETW97995.1"/>
    </source>
</evidence>
<accession>W4LJW7</accession>
<keyword evidence="3" id="KW-1185">Reference proteome</keyword>
<dbReference type="Proteomes" id="UP000019141">
    <property type="component" value="Unassembled WGS sequence"/>
</dbReference>